<gene>
    <name evidence="2" type="ORF">UFOVP264_16</name>
</gene>
<sequence length="238" mass="24447">MPTQIFEGSRKIVEPFAFGTPSKIRQISNLRPDQEALSNQLVQAGQSEGAGGAFGTAADYYRNLLSDNPADMQTFSAPAMRQFNQEIIPGISEQFAGMGAGGLSSSGFRNSANQAGVDLAERLGQIRANLRQQGAQGLQNIGQLGLQNFQQNYEQPGTEGFLSAIAPVLGGVIGTAVGGPIGGAIGTGAGNFFGGKSNQVGANSSPYGGGSPQASPQITSTSKASLPNFLQGTGTRGY</sequence>
<feature type="region of interest" description="Disordered" evidence="1">
    <location>
        <begin position="203"/>
        <end position="238"/>
    </location>
</feature>
<proteinExistence type="predicted"/>
<evidence type="ECO:0000256" key="1">
    <source>
        <dbReference type="SAM" id="MobiDB-lite"/>
    </source>
</evidence>
<protein>
    <submittedName>
        <fullName evidence="2">Uncharacterized protein</fullName>
    </submittedName>
</protein>
<organism evidence="2">
    <name type="scientific">uncultured Caudovirales phage</name>
    <dbReference type="NCBI Taxonomy" id="2100421"/>
    <lineage>
        <taxon>Viruses</taxon>
        <taxon>Duplodnaviria</taxon>
        <taxon>Heunggongvirae</taxon>
        <taxon>Uroviricota</taxon>
        <taxon>Caudoviricetes</taxon>
        <taxon>Peduoviridae</taxon>
        <taxon>Maltschvirus</taxon>
        <taxon>Maltschvirus maltsch</taxon>
    </lineage>
</organism>
<name>A0A6J5LKX5_9CAUD</name>
<reference evidence="2" key="1">
    <citation type="submission" date="2020-04" db="EMBL/GenBank/DDBJ databases">
        <authorList>
            <person name="Chiriac C."/>
            <person name="Salcher M."/>
            <person name="Ghai R."/>
            <person name="Kavagutti S V."/>
        </authorList>
    </citation>
    <scope>NUCLEOTIDE SEQUENCE</scope>
</reference>
<accession>A0A6J5LKX5</accession>
<evidence type="ECO:0000313" key="2">
    <source>
        <dbReference type="EMBL" id="CAB4133776.1"/>
    </source>
</evidence>
<dbReference type="EMBL" id="LR796277">
    <property type="protein sequence ID" value="CAB4133776.1"/>
    <property type="molecule type" value="Genomic_DNA"/>
</dbReference>